<evidence type="ECO:0000313" key="7">
    <source>
        <dbReference type="EMBL" id="CAK0784891.1"/>
    </source>
</evidence>
<dbReference type="GO" id="GO:0080162">
    <property type="term" value="P:endoplasmic reticulum to cytosol auxin transport"/>
    <property type="evidence" value="ECO:0007669"/>
    <property type="project" value="InterPro"/>
</dbReference>
<feature type="compositionally biased region" description="Low complexity" evidence="5">
    <location>
        <begin position="429"/>
        <end position="444"/>
    </location>
</feature>
<evidence type="ECO:0000256" key="1">
    <source>
        <dbReference type="ARBA" id="ARBA00004141"/>
    </source>
</evidence>
<dbReference type="Proteomes" id="UP001314263">
    <property type="component" value="Unassembled WGS sequence"/>
</dbReference>
<organism evidence="7 8">
    <name type="scientific">Coccomyxa viridis</name>
    <dbReference type="NCBI Taxonomy" id="1274662"/>
    <lineage>
        <taxon>Eukaryota</taxon>
        <taxon>Viridiplantae</taxon>
        <taxon>Chlorophyta</taxon>
        <taxon>core chlorophytes</taxon>
        <taxon>Trebouxiophyceae</taxon>
        <taxon>Trebouxiophyceae incertae sedis</taxon>
        <taxon>Coccomyxaceae</taxon>
        <taxon>Coccomyxa</taxon>
    </lineage>
</organism>
<feature type="transmembrane region" description="Helical" evidence="6">
    <location>
        <begin position="607"/>
        <end position="628"/>
    </location>
</feature>
<feature type="transmembrane region" description="Helical" evidence="6">
    <location>
        <begin position="572"/>
        <end position="595"/>
    </location>
</feature>
<protein>
    <recommendedName>
        <fullName evidence="9">Auxin efflux carrier family protein</fullName>
    </recommendedName>
</protein>
<dbReference type="PANTHER" id="PTHR31419">
    <property type="entry name" value="PROTEIN PIN-LIKES 2"/>
    <property type="match status" value="1"/>
</dbReference>
<evidence type="ECO:0000313" key="8">
    <source>
        <dbReference type="Proteomes" id="UP001314263"/>
    </source>
</evidence>
<feature type="transmembrane region" description="Helical" evidence="6">
    <location>
        <begin position="507"/>
        <end position="525"/>
    </location>
</feature>
<feature type="transmembrane region" description="Helical" evidence="6">
    <location>
        <begin position="6"/>
        <end position="32"/>
    </location>
</feature>
<proteinExistence type="predicted"/>
<feature type="compositionally biased region" description="Low complexity" evidence="5">
    <location>
        <begin position="310"/>
        <end position="322"/>
    </location>
</feature>
<evidence type="ECO:0008006" key="9">
    <source>
        <dbReference type="Google" id="ProtNLM"/>
    </source>
</evidence>
<dbReference type="PANTHER" id="PTHR31419:SF1">
    <property type="entry name" value="PROTEIN PIN-LIKES 6"/>
    <property type="match status" value="1"/>
</dbReference>
<feature type="transmembrane region" description="Helical" evidence="6">
    <location>
        <begin position="537"/>
        <end position="560"/>
    </location>
</feature>
<dbReference type="Pfam" id="PF03547">
    <property type="entry name" value="Mem_trans"/>
    <property type="match status" value="2"/>
</dbReference>
<comment type="caution">
    <text evidence="7">The sequence shown here is derived from an EMBL/GenBank/DDBJ whole genome shotgun (WGS) entry which is preliminary data.</text>
</comment>
<feature type="transmembrane region" description="Helical" evidence="6">
    <location>
        <begin position="145"/>
        <end position="169"/>
    </location>
</feature>
<dbReference type="AlphaFoldDB" id="A0AAV1IC08"/>
<gene>
    <name evidence="7" type="ORF">CVIRNUC_008096</name>
</gene>
<dbReference type="EMBL" id="CAUYUE010000011">
    <property type="protein sequence ID" value="CAK0784891.1"/>
    <property type="molecule type" value="Genomic_DNA"/>
</dbReference>
<feature type="transmembrane region" description="Helical" evidence="6">
    <location>
        <begin position="70"/>
        <end position="92"/>
    </location>
</feature>
<dbReference type="InterPro" id="IPR039305">
    <property type="entry name" value="PILS2/6"/>
</dbReference>
<sequence>MNFGSLLLTSALPVVKVCLLALVGVVLAHVGVLDARGRQVLSRIIFYVFIPSLTFTKLAASVDLHNMSRWWILPVNVLISIAIGMIIGVVCARVLKAPRKLRPHVICCIATGNVGNLPMVLVAALCEDQTSPVAHAVASGRCYELGIAYVVFAMWVAGIFQFSVAYTLLKPSPEDLEEKERGLPVVMYGRPGHLMLTSAFHDLADIARLELQPLRSTLPSSAQEGAPHGDSGHSRGDLGSADSAWEGGGPQQQSGVGSSAAGKGRMNGEAAGKEQPSDQDGTVQGEGGSAHRGPGRKDSAADFSSSGPCSRACNGSSSAPSSIAMSASYSEDVNVVSIQEQEPDQAAQSHSLAVWLPDERGADSHRPADAHICLASAPNRTGILPGPDENGSAAHYSSVALDDPESDLAARSKTVQAKAVRSAAWRHTQQQGPSSPQSLPGSRQGWGMGNSCSGLVRWCRSVPWSQIINLPIIAALAGLLVGCVPLLKAVLFGPEAPLGFIRDCLEVLGTPMIPCMMMVLGAVLHKGPGSAQVPARLILGVSAFRLIIIPLAGTAALLILRRMGVFDPPDALFMLVLFLGHATPTAVNVQTLAMLQRNGEAEVSCMLFWQYAMSIITLPLLLLLFFQLL</sequence>
<evidence type="ECO:0000256" key="5">
    <source>
        <dbReference type="SAM" id="MobiDB-lite"/>
    </source>
</evidence>
<name>A0AAV1IC08_9CHLO</name>
<keyword evidence="3 6" id="KW-1133">Transmembrane helix</keyword>
<keyword evidence="8" id="KW-1185">Reference proteome</keyword>
<evidence type="ECO:0000256" key="3">
    <source>
        <dbReference type="ARBA" id="ARBA00022989"/>
    </source>
</evidence>
<evidence type="ECO:0000256" key="6">
    <source>
        <dbReference type="SAM" id="Phobius"/>
    </source>
</evidence>
<evidence type="ECO:0000256" key="4">
    <source>
        <dbReference type="ARBA" id="ARBA00023136"/>
    </source>
</evidence>
<accession>A0AAV1IC08</accession>
<keyword evidence="4 6" id="KW-0472">Membrane</keyword>
<dbReference type="InterPro" id="IPR004776">
    <property type="entry name" value="Mem_transp_PIN-like"/>
</dbReference>
<evidence type="ECO:0000256" key="2">
    <source>
        <dbReference type="ARBA" id="ARBA00022692"/>
    </source>
</evidence>
<reference evidence="7 8" key="1">
    <citation type="submission" date="2023-10" db="EMBL/GenBank/DDBJ databases">
        <authorList>
            <person name="Maclean D."/>
            <person name="Macfadyen A."/>
        </authorList>
    </citation>
    <scope>NUCLEOTIDE SEQUENCE [LARGE SCALE GENOMIC DNA]</scope>
</reference>
<feature type="region of interest" description="Disordered" evidence="5">
    <location>
        <begin position="218"/>
        <end position="322"/>
    </location>
</feature>
<feature type="transmembrane region" description="Helical" evidence="6">
    <location>
        <begin position="44"/>
        <end position="64"/>
    </location>
</feature>
<keyword evidence="2 6" id="KW-0812">Transmembrane</keyword>
<feature type="region of interest" description="Disordered" evidence="5">
    <location>
        <begin position="424"/>
        <end position="444"/>
    </location>
</feature>
<feature type="compositionally biased region" description="Low complexity" evidence="5">
    <location>
        <begin position="251"/>
        <end position="264"/>
    </location>
</feature>
<dbReference type="GO" id="GO:0016020">
    <property type="term" value="C:membrane"/>
    <property type="evidence" value="ECO:0007669"/>
    <property type="project" value="UniProtKB-SubCell"/>
</dbReference>
<feature type="transmembrane region" description="Helical" evidence="6">
    <location>
        <begin position="467"/>
        <end position="487"/>
    </location>
</feature>
<comment type="subcellular location">
    <subcellularLocation>
        <location evidence="1">Membrane</location>
        <topology evidence="1">Multi-pass membrane protein</topology>
    </subcellularLocation>
</comment>